<keyword evidence="1" id="KW-0614">Plasmid</keyword>
<reference evidence="1 2" key="1">
    <citation type="submission" date="2020-06" db="EMBL/GenBank/DDBJ databases">
        <title>REHAB project genomes.</title>
        <authorList>
            <person name="Shaw L.P."/>
        </authorList>
    </citation>
    <scope>NUCLEOTIDE SEQUENCE [LARGE SCALE GENOMIC DNA]</scope>
    <source>
        <strain evidence="1 2">RHBSTW-00177</strain>
        <plasmid evidence="2">prhbstw-00177_2</plasmid>
    </source>
</reference>
<geneLocation type="plasmid" evidence="2">
    <name>prhbstw-00177_2</name>
</geneLocation>
<dbReference type="RefSeq" id="WP_223363261.1">
    <property type="nucleotide sequence ID" value="NZ_CP173541.1"/>
</dbReference>
<protein>
    <submittedName>
        <fullName evidence="1">Uncharacterized protein</fullName>
    </submittedName>
</protein>
<accession>A0A7H9NGY0</accession>
<evidence type="ECO:0000313" key="2">
    <source>
        <dbReference type="Proteomes" id="UP000512182"/>
    </source>
</evidence>
<proteinExistence type="predicted"/>
<dbReference type="EMBL" id="CP056795">
    <property type="protein sequence ID" value="QLY99726.1"/>
    <property type="molecule type" value="Genomic_DNA"/>
</dbReference>
<sequence>MSKKNERKISGADPVNKHISCQIKLSPIADNKLISVQTMLKKNKARISKASLINMLIENLNVDEIYDIARIHIEDELKQELTQKYQNTEMEEHDMEIIRQMIKNNFS</sequence>
<gene>
    <name evidence="1" type="ORF">HV109_24565</name>
</gene>
<dbReference type="Proteomes" id="UP000512182">
    <property type="component" value="Plasmid pRHBSTW-00177_2"/>
</dbReference>
<evidence type="ECO:0000313" key="1">
    <source>
        <dbReference type="EMBL" id="QLY99726.1"/>
    </source>
</evidence>
<dbReference type="AlphaFoldDB" id="A0A7H9NGY0"/>
<organism evidence="1 2">
    <name type="scientific">Escherichia coli</name>
    <dbReference type="NCBI Taxonomy" id="562"/>
    <lineage>
        <taxon>Bacteria</taxon>
        <taxon>Pseudomonadati</taxon>
        <taxon>Pseudomonadota</taxon>
        <taxon>Gammaproteobacteria</taxon>
        <taxon>Enterobacterales</taxon>
        <taxon>Enterobacteriaceae</taxon>
        <taxon>Escherichia</taxon>
    </lineage>
</organism>
<name>A0A7H9NGY0_ECOLX</name>